<dbReference type="Pfam" id="PF00226">
    <property type="entry name" value="DnaJ"/>
    <property type="match status" value="1"/>
</dbReference>
<accession>A0ABS5BYA6</accession>
<dbReference type="CDD" id="cd06257">
    <property type="entry name" value="DnaJ"/>
    <property type="match status" value="1"/>
</dbReference>
<organism evidence="3 4">
    <name type="scientific">Gemmata palustris</name>
    <dbReference type="NCBI Taxonomy" id="2822762"/>
    <lineage>
        <taxon>Bacteria</taxon>
        <taxon>Pseudomonadati</taxon>
        <taxon>Planctomycetota</taxon>
        <taxon>Planctomycetia</taxon>
        <taxon>Gemmatales</taxon>
        <taxon>Gemmataceae</taxon>
        <taxon>Gemmata</taxon>
    </lineage>
</organism>
<feature type="region of interest" description="Disordered" evidence="1">
    <location>
        <begin position="162"/>
        <end position="191"/>
    </location>
</feature>
<dbReference type="PROSITE" id="PS50076">
    <property type="entry name" value="DNAJ_2"/>
    <property type="match status" value="1"/>
</dbReference>
<feature type="domain" description="J" evidence="2">
    <location>
        <begin position="138"/>
        <end position="191"/>
    </location>
</feature>
<dbReference type="SMART" id="SM00271">
    <property type="entry name" value="DnaJ"/>
    <property type="match status" value="1"/>
</dbReference>
<proteinExistence type="predicted"/>
<evidence type="ECO:0000313" key="3">
    <source>
        <dbReference type="EMBL" id="MBP3958392.1"/>
    </source>
</evidence>
<reference evidence="3 4" key="1">
    <citation type="submission" date="2021-04" db="EMBL/GenBank/DDBJ databases">
        <authorList>
            <person name="Ivanova A."/>
        </authorList>
    </citation>
    <scope>NUCLEOTIDE SEQUENCE [LARGE SCALE GENOMIC DNA]</scope>
    <source>
        <strain evidence="3 4">G18</strain>
    </source>
</reference>
<evidence type="ECO:0000256" key="1">
    <source>
        <dbReference type="SAM" id="MobiDB-lite"/>
    </source>
</evidence>
<protein>
    <submittedName>
        <fullName evidence="3">J domain-containing protein</fullName>
    </submittedName>
</protein>
<name>A0ABS5BYA6_9BACT</name>
<evidence type="ECO:0000313" key="4">
    <source>
        <dbReference type="Proteomes" id="UP000676565"/>
    </source>
</evidence>
<comment type="caution">
    <text evidence="3">The sequence shown here is derived from an EMBL/GenBank/DDBJ whole genome shotgun (WGS) entry which is preliminary data.</text>
</comment>
<keyword evidence="4" id="KW-1185">Reference proteome</keyword>
<dbReference type="Gene3D" id="1.10.287.110">
    <property type="entry name" value="DnaJ domain"/>
    <property type="match status" value="1"/>
</dbReference>
<dbReference type="SUPFAM" id="SSF46565">
    <property type="entry name" value="Chaperone J-domain"/>
    <property type="match status" value="1"/>
</dbReference>
<sequence>MTAQAFPLSWPNSWPRTTSPAKSQFKTSLTTAIDNVQSSLRRFSADSGKKVESVLVSSNVTLMDRNPKDAGVAVYFTWDGISTCIAVDRYQRIEENLQAIHHVIEAERTKLRHGGLNLVRAAFRGYAALPPPQTSKADPCTVLGVKRGATVAEIEAAYREKAKKAHPDAGGSHNAMADLNAARDALLGQKP</sequence>
<evidence type="ECO:0000259" key="2">
    <source>
        <dbReference type="PROSITE" id="PS50076"/>
    </source>
</evidence>
<dbReference type="EMBL" id="JAGKQQ010000001">
    <property type="protein sequence ID" value="MBP3958392.1"/>
    <property type="molecule type" value="Genomic_DNA"/>
</dbReference>
<dbReference type="Proteomes" id="UP000676565">
    <property type="component" value="Unassembled WGS sequence"/>
</dbReference>
<dbReference type="InterPro" id="IPR001623">
    <property type="entry name" value="DnaJ_domain"/>
</dbReference>
<gene>
    <name evidence="3" type="ORF">J8F10_24345</name>
</gene>
<dbReference type="InterPro" id="IPR036869">
    <property type="entry name" value="J_dom_sf"/>
</dbReference>